<dbReference type="InterPro" id="IPR004869">
    <property type="entry name" value="MMPL_dom"/>
</dbReference>
<feature type="transmembrane region" description="Helical" evidence="7">
    <location>
        <begin position="278"/>
        <end position="299"/>
    </location>
</feature>
<feature type="transmembrane region" description="Helical" evidence="7">
    <location>
        <begin position="572"/>
        <end position="593"/>
    </location>
</feature>
<evidence type="ECO:0000256" key="7">
    <source>
        <dbReference type="SAM" id="Phobius"/>
    </source>
</evidence>
<comment type="caution">
    <text evidence="9">The sequence shown here is derived from an EMBL/GenBank/DDBJ whole genome shotgun (WGS) entry which is preliminary data.</text>
</comment>
<keyword evidence="4 7" id="KW-0812">Transmembrane</keyword>
<feature type="transmembrane region" description="Helical" evidence="7">
    <location>
        <begin position="515"/>
        <end position="532"/>
    </location>
</feature>
<feature type="transmembrane region" description="Helical" evidence="7">
    <location>
        <begin position="614"/>
        <end position="640"/>
    </location>
</feature>
<evidence type="ECO:0000256" key="4">
    <source>
        <dbReference type="ARBA" id="ARBA00022692"/>
    </source>
</evidence>
<comment type="similarity">
    <text evidence="2">Belongs to the resistance-nodulation-cell division (RND) (TC 2.A.6) family. MmpL subfamily.</text>
</comment>
<evidence type="ECO:0000256" key="1">
    <source>
        <dbReference type="ARBA" id="ARBA00004651"/>
    </source>
</evidence>
<name>A0ABW2CDZ2_9ACTN</name>
<reference evidence="10" key="1">
    <citation type="journal article" date="2019" name="Int. J. Syst. Evol. Microbiol.">
        <title>The Global Catalogue of Microorganisms (GCM) 10K type strain sequencing project: providing services to taxonomists for standard genome sequencing and annotation.</title>
        <authorList>
            <consortium name="The Broad Institute Genomics Platform"/>
            <consortium name="The Broad Institute Genome Sequencing Center for Infectious Disease"/>
            <person name="Wu L."/>
            <person name="Ma J."/>
        </authorList>
    </citation>
    <scope>NUCLEOTIDE SEQUENCE [LARGE SCALE GENOMIC DNA]</scope>
    <source>
        <strain evidence="10">JCM 3369</strain>
    </source>
</reference>
<feature type="transmembrane region" description="Helical" evidence="7">
    <location>
        <begin position="305"/>
        <end position="334"/>
    </location>
</feature>
<dbReference type="Gene3D" id="1.20.1640.10">
    <property type="entry name" value="Multidrug efflux transporter AcrB transmembrane domain"/>
    <property type="match status" value="2"/>
</dbReference>
<keyword evidence="3" id="KW-1003">Cell membrane</keyword>
<organism evidence="9 10">
    <name type="scientific">Actinomadura yumaensis</name>
    <dbReference type="NCBI Taxonomy" id="111807"/>
    <lineage>
        <taxon>Bacteria</taxon>
        <taxon>Bacillati</taxon>
        <taxon>Actinomycetota</taxon>
        <taxon>Actinomycetes</taxon>
        <taxon>Streptosporangiales</taxon>
        <taxon>Thermomonosporaceae</taxon>
        <taxon>Actinomadura</taxon>
    </lineage>
</organism>
<keyword evidence="6 7" id="KW-0472">Membrane</keyword>
<dbReference type="PROSITE" id="PS50156">
    <property type="entry name" value="SSD"/>
    <property type="match status" value="1"/>
</dbReference>
<dbReference type="InterPro" id="IPR000731">
    <property type="entry name" value="SSD"/>
</dbReference>
<feature type="transmembrane region" description="Helical" evidence="7">
    <location>
        <begin position="177"/>
        <end position="195"/>
    </location>
</feature>
<feature type="transmembrane region" description="Helical" evidence="7">
    <location>
        <begin position="202"/>
        <end position="223"/>
    </location>
</feature>
<evidence type="ECO:0000256" key="5">
    <source>
        <dbReference type="ARBA" id="ARBA00022989"/>
    </source>
</evidence>
<comment type="subcellular location">
    <subcellularLocation>
        <location evidence="1">Cell membrane</location>
        <topology evidence="1">Multi-pass membrane protein</topology>
    </subcellularLocation>
</comment>
<gene>
    <name evidence="9" type="ORF">ACFQKB_03505</name>
</gene>
<dbReference type="PANTHER" id="PTHR33406">
    <property type="entry name" value="MEMBRANE PROTEIN MJ1562-RELATED"/>
    <property type="match status" value="1"/>
</dbReference>
<dbReference type="InterPro" id="IPR050545">
    <property type="entry name" value="Mycobact_MmpL"/>
</dbReference>
<dbReference type="SUPFAM" id="SSF82866">
    <property type="entry name" value="Multidrug efflux transporter AcrB transmembrane domain"/>
    <property type="match status" value="2"/>
</dbReference>
<keyword evidence="10" id="KW-1185">Reference proteome</keyword>
<dbReference type="EMBL" id="JBHSXS010000001">
    <property type="protein sequence ID" value="MFC6878826.1"/>
    <property type="molecule type" value="Genomic_DNA"/>
</dbReference>
<feature type="transmembrane region" description="Helical" evidence="7">
    <location>
        <begin position="235"/>
        <end position="257"/>
    </location>
</feature>
<evidence type="ECO:0000259" key="8">
    <source>
        <dbReference type="PROSITE" id="PS50156"/>
    </source>
</evidence>
<feature type="transmembrane region" description="Helical" evidence="7">
    <location>
        <begin position="20"/>
        <end position="40"/>
    </location>
</feature>
<dbReference type="PANTHER" id="PTHR33406:SF6">
    <property type="entry name" value="MEMBRANE PROTEIN YDGH-RELATED"/>
    <property type="match status" value="1"/>
</dbReference>
<proteinExistence type="inferred from homology"/>
<accession>A0ABW2CDZ2</accession>
<dbReference type="Proteomes" id="UP001596380">
    <property type="component" value="Unassembled WGS sequence"/>
</dbReference>
<sequence>MLLSRKLPGRLAGLPSGRRAKWAVLLLWVAIVAVAVPFAGKLSDAVQSKSAAELPRGAQSTRVEELAPRFAGGELAPGLLVYARDGGVTAADRAKARADAGALAPLAAGRVEPPAASRDGEALLLTVPLADDDDLADRAKTVRDRAERGAPPGLRIMLTGPAGNALDMGDAFGKVDGALLAATAVLVMLVLLMTYRSPLLWLLPLLNAAISLQVTSAVVYLLAEHAGLYVADGMSAILNALVFGVTTDYALLLLARYREELRAHEDRHAAMRAALRRAAAPIVASAATVSVGLLCLLAADMGFNYALGPIGAIGVLCGLLVVMSLLPATLVVFGRWVFWPRIPRFGDAPPARTGLWERVGRLVAPRPRLVWIGCLAVLAALSAGVLGISTGLDRDHTLTTTPSSSLGRHLMAEHFPGGQDRPLTVVADAAAAPAAGPAVARVPGVARVGRPAPSTDGRLARIDVVLDDAPDSPAAWRTVRDMRAALAGPAPSAVVGAGAASELDLADAQAHDRRAVIPLVLGVVLVILMVLLRALVAPLLVMATVIVSYFAALGGSWLLFRYALDLPALDTQVALMGFLFMVALGVDYNLFLVSRVREEVGRGPAGPAGHRAGVLRGLAVTGGVISSAGLVLASTFGVLGLMPVTMMVQIGLLVAIGVLLDTFLVRSVMVPALALDAGRGFWWPGRLARAVPAEAPPVPQKV</sequence>
<evidence type="ECO:0000313" key="9">
    <source>
        <dbReference type="EMBL" id="MFC6878826.1"/>
    </source>
</evidence>
<protein>
    <submittedName>
        <fullName evidence="9">MMPL family transporter</fullName>
    </submittedName>
</protein>
<evidence type="ECO:0000256" key="2">
    <source>
        <dbReference type="ARBA" id="ARBA00010157"/>
    </source>
</evidence>
<keyword evidence="5 7" id="KW-1133">Transmembrane helix</keyword>
<feature type="transmembrane region" description="Helical" evidence="7">
    <location>
        <begin position="539"/>
        <end position="560"/>
    </location>
</feature>
<dbReference type="RefSeq" id="WP_160819653.1">
    <property type="nucleotide sequence ID" value="NZ_JBHSXS010000001.1"/>
</dbReference>
<evidence type="ECO:0000256" key="6">
    <source>
        <dbReference type="ARBA" id="ARBA00023136"/>
    </source>
</evidence>
<feature type="transmembrane region" description="Helical" evidence="7">
    <location>
        <begin position="369"/>
        <end position="388"/>
    </location>
</feature>
<feature type="transmembrane region" description="Helical" evidence="7">
    <location>
        <begin position="646"/>
        <end position="665"/>
    </location>
</feature>
<dbReference type="Pfam" id="PF03176">
    <property type="entry name" value="MMPL"/>
    <property type="match status" value="2"/>
</dbReference>
<evidence type="ECO:0000313" key="10">
    <source>
        <dbReference type="Proteomes" id="UP001596380"/>
    </source>
</evidence>
<evidence type="ECO:0000256" key="3">
    <source>
        <dbReference type="ARBA" id="ARBA00022475"/>
    </source>
</evidence>
<feature type="domain" description="SSD" evidence="8">
    <location>
        <begin position="540"/>
        <end position="675"/>
    </location>
</feature>